<dbReference type="PROSITE" id="PS50004">
    <property type="entry name" value="C2"/>
    <property type="match status" value="1"/>
</dbReference>
<dbReference type="Gene3D" id="2.60.40.150">
    <property type="entry name" value="C2 domain"/>
    <property type="match status" value="1"/>
</dbReference>
<dbReference type="InterPro" id="IPR044750">
    <property type="entry name" value="C2_SRC2/BAP"/>
</dbReference>
<dbReference type="Proteomes" id="UP000682877">
    <property type="component" value="Chromosome 7"/>
</dbReference>
<gene>
    <name evidence="2" type="ORF">AARE701A_LOCUS19333</name>
</gene>
<dbReference type="CDD" id="cd04051">
    <property type="entry name" value="C2_SRC2_like"/>
    <property type="match status" value="1"/>
</dbReference>
<dbReference type="InterPro" id="IPR000008">
    <property type="entry name" value="C2_dom"/>
</dbReference>
<evidence type="ECO:0000313" key="2">
    <source>
        <dbReference type="EMBL" id="CAE6193835.1"/>
    </source>
</evidence>
<dbReference type="PANTHER" id="PTHR32246:SF130">
    <property type="entry name" value="CALCIUM-DEPENDENT LIPID-BINDING (CALB DOMAIN) FAMILY PROTEIN"/>
    <property type="match status" value="1"/>
</dbReference>
<accession>A0A8S2B3C1</accession>
<dbReference type="Pfam" id="PF00168">
    <property type="entry name" value="C2"/>
    <property type="match status" value="1"/>
</dbReference>
<dbReference type="SMART" id="SM00239">
    <property type="entry name" value="C2"/>
    <property type="match status" value="1"/>
</dbReference>
<proteinExistence type="predicted"/>
<reference evidence="2" key="1">
    <citation type="submission" date="2021-01" db="EMBL/GenBank/DDBJ databases">
        <authorList>
            <person name="Bezrukov I."/>
        </authorList>
    </citation>
    <scope>NUCLEOTIDE SEQUENCE</scope>
</reference>
<dbReference type="GO" id="GO:0006952">
    <property type="term" value="P:defense response"/>
    <property type="evidence" value="ECO:0007669"/>
    <property type="project" value="InterPro"/>
</dbReference>
<dbReference type="PANTHER" id="PTHR32246">
    <property type="entry name" value="INGRESSION PROTEIN FIC1"/>
    <property type="match status" value="1"/>
</dbReference>
<protein>
    <recommendedName>
        <fullName evidence="1">C2 domain-containing protein</fullName>
    </recommendedName>
</protein>
<evidence type="ECO:0000313" key="3">
    <source>
        <dbReference type="Proteomes" id="UP000682877"/>
    </source>
</evidence>
<feature type="domain" description="C2" evidence="1">
    <location>
        <begin position="1"/>
        <end position="113"/>
    </location>
</feature>
<dbReference type="EMBL" id="LR999457">
    <property type="protein sequence ID" value="CAE6193835.1"/>
    <property type="molecule type" value="Genomic_DNA"/>
</dbReference>
<keyword evidence="3" id="KW-1185">Reference proteome</keyword>
<name>A0A8S2B3C1_ARAAE</name>
<dbReference type="SUPFAM" id="SSF49562">
    <property type="entry name" value="C2 domain (Calcium/lipid-binding domain, CaLB)"/>
    <property type="match status" value="1"/>
</dbReference>
<evidence type="ECO:0000259" key="1">
    <source>
        <dbReference type="PROSITE" id="PS50004"/>
    </source>
</evidence>
<dbReference type="AlphaFoldDB" id="A0A8S2B3C1"/>
<sequence length="321" mass="35172">MTNLTLELNINSASDLENVNHITKMNVYATITLRGDKKQKKQKVKTSVDHSGGSNPTWNHAVKFSINEKLALEGRLILAVRLFSKRLLGDKDIGGIEVPLLDLLRSHTPPTNGNGNGQGTMNFVTYQVRTPSETMKGSLTLSYRFIGATVYQQAPTWATPSQQGYGPYGYMPPPPPIGYGYGVPPPPPQQPTRNEARLQNGDTFFSAMSLISDKGIGGVEVSLLDLLRLHSPTNVNSHGMRFVTYQVRTTSKKMKGHLTFSYRFNGAISSHGYHQVPTWAPPSQHGYGPYGYMPPPPPPRYRLPGYGYGGPPAAASATDKE</sequence>
<dbReference type="InterPro" id="IPR035892">
    <property type="entry name" value="C2_domain_sf"/>
</dbReference>
<organism evidence="2 3">
    <name type="scientific">Arabidopsis arenosa</name>
    <name type="common">Sand rock-cress</name>
    <name type="synonym">Cardaminopsis arenosa</name>
    <dbReference type="NCBI Taxonomy" id="38785"/>
    <lineage>
        <taxon>Eukaryota</taxon>
        <taxon>Viridiplantae</taxon>
        <taxon>Streptophyta</taxon>
        <taxon>Embryophyta</taxon>
        <taxon>Tracheophyta</taxon>
        <taxon>Spermatophyta</taxon>
        <taxon>Magnoliopsida</taxon>
        <taxon>eudicotyledons</taxon>
        <taxon>Gunneridae</taxon>
        <taxon>Pentapetalae</taxon>
        <taxon>rosids</taxon>
        <taxon>malvids</taxon>
        <taxon>Brassicales</taxon>
        <taxon>Brassicaceae</taxon>
        <taxon>Camelineae</taxon>
        <taxon>Arabidopsis</taxon>
    </lineage>
</organism>